<accession>A0A8I1WCJ8</accession>
<sequence length="173" mass="19324">MAMIELNELCKTLKAGSLKSKQAVFNRHYGDVRKAIGIYGWRNIVSFINSYTGENLSIKTYKNMLDRAKKKVESSPQPETKAAGKKVTTNAFSTIVKKEKLVHDNNPDLDALLDRLGAESGDLSDYLKVCFNSESIANRAIEAGVSIEEIQSWECPNQIRLGTRLSHFIRNAS</sequence>
<dbReference type="RefSeq" id="WP_207542792.1">
    <property type="nucleotide sequence ID" value="NZ_JAFNAA010000040.1"/>
</dbReference>
<name>A0A8I1WCJ8_PLESH</name>
<dbReference type="AlphaFoldDB" id="A0A8I1WCJ8"/>
<reference evidence="1" key="1">
    <citation type="submission" date="2021-03" db="EMBL/GenBank/DDBJ databases">
        <title>Plesiomonas shigelloides zfcc0051, isolated from zebrafish feces.</title>
        <authorList>
            <person name="Vanderhoek Z."/>
            <person name="Gaulke C."/>
        </authorList>
    </citation>
    <scope>NUCLEOTIDE SEQUENCE</scope>
    <source>
        <strain evidence="1">Zfcc0051</strain>
    </source>
</reference>
<proteinExistence type="predicted"/>
<gene>
    <name evidence="1" type="ORF">J2R62_16875</name>
</gene>
<protein>
    <submittedName>
        <fullName evidence="1">Uncharacterized protein</fullName>
    </submittedName>
</protein>
<dbReference type="Proteomes" id="UP000664658">
    <property type="component" value="Unassembled WGS sequence"/>
</dbReference>
<evidence type="ECO:0000313" key="2">
    <source>
        <dbReference type="Proteomes" id="UP000664658"/>
    </source>
</evidence>
<organism evidence="1 2">
    <name type="scientific">Plesiomonas shigelloides</name>
    <name type="common">Aeromonas shigelloides</name>
    <dbReference type="NCBI Taxonomy" id="703"/>
    <lineage>
        <taxon>Bacteria</taxon>
        <taxon>Pseudomonadati</taxon>
        <taxon>Pseudomonadota</taxon>
        <taxon>Gammaproteobacteria</taxon>
        <taxon>Enterobacterales</taxon>
        <taxon>Enterobacteriaceae</taxon>
        <taxon>Plesiomonas</taxon>
    </lineage>
</organism>
<dbReference type="EMBL" id="JAFNAA010000040">
    <property type="protein sequence ID" value="MBO1109849.1"/>
    <property type="molecule type" value="Genomic_DNA"/>
</dbReference>
<comment type="caution">
    <text evidence="1">The sequence shown here is derived from an EMBL/GenBank/DDBJ whole genome shotgun (WGS) entry which is preliminary data.</text>
</comment>
<evidence type="ECO:0000313" key="1">
    <source>
        <dbReference type="EMBL" id="MBO1109849.1"/>
    </source>
</evidence>